<name>A0A1C7M5I0_GRIFR</name>
<reference evidence="1 2" key="1">
    <citation type="submission" date="2016-03" db="EMBL/GenBank/DDBJ databases">
        <title>Whole genome sequencing of Grifola frondosa 9006-11.</title>
        <authorList>
            <person name="Min B."/>
            <person name="Park H."/>
            <person name="Kim J.-G."/>
            <person name="Cho H."/>
            <person name="Oh Y.-L."/>
            <person name="Kong W.-S."/>
            <person name="Choi I.-G."/>
        </authorList>
    </citation>
    <scope>NUCLEOTIDE SEQUENCE [LARGE SCALE GENOMIC DNA]</scope>
    <source>
        <strain evidence="1 2">9006-11</strain>
    </source>
</reference>
<dbReference type="Proteomes" id="UP000092993">
    <property type="component" value="Unassembled WGS sequence"/>
</dbReference>
<gene>
    <name evidence="1" type="ORF">A0H81_09598</name>
</gene>
<accession>A0A1C7M5I0</accession>
<comment type="caution">
    <text evidence="1">The sequence shown here is derived from an EMBL/GenBank/DDBJ whole genome shotgun (WGS) entry which is preliminary data.</text>
</comment>
<organism evidence="1 2">
    <name type="scientific">Grifola frondosa</name>
    <name type="common">Maitake</name>
    <name type="synonym">Polyporus frondosus</name>
    <dbReference type="NCBI Taxonomy" id="5627"/>
    <lineage>
        <taxon>Eukaryota</taxon>
        <taxon>Fungi</taxon>
        <taxon>Dikarya</taxon>
        <taxon>Basidiomycota</taxon>
        <taxon>Agaricomycotina</taxon>
        <taxon>Agaricomycetes</taxon>
        <taxon>Polyporales</taxon>
        <taxon>Grifolaceae</taxon>
        <taxon>Grifola</taxon>
    </lineage>
</organism>
<proteinExistence type="predicted"/>
<evidence type="ECO:0000313" key="2">
    <source>
        <dbReference type="Proteomes" id="UP000092993"/>
    </source>
</evidence>
<dbReference type="AlphaFoldDB" id="A0A1C7M5I0"/>
<dbReference type="EMBL" id="LUGG01000014">
    <property type="protein sequence ID" value="OBZ70324.1"/>
    <property type="molecule type" value="Genomic_DNA"/>
</dbReference>
<protein>
    <submittedName>
        <fullName evidence="1">Uncharacterized protein</fullName>
    </submittedName>
</protein>
<evidence type="ECO:0000313" key="1">
    <source>
        <dbReference type="EMBL" id="OBZ70324.1"/>
    </source>
</evidence>
<sequence length="60" mass="6557">MTSAIKATPTPPVTPPIIAPTGGVATAIVDVVEGEAIEETEPKLHHTEIWTNELRRERER</sequence>
<keyword evidence="2" id="KW-1185">Reference proteome</keyword>